<evidence type="ECO:0000256" key="1">
    <source>
        <dbReference type="SAM" id="SignalP"/>
    </source>
</evidence>
<dbReference type="EMBL" id="NIVC01003024">
    <property type="protein sequence ID" value="PAA53785.1"/>
    <property type="molecule type" value="Genomic_DNA"/>
</dbReference>
<keyword evidence="1" id="KW-0732">Signal</keyword>
<feature type="non-terminal residue" evidence="2">
    <location>
        <position position="1"/>
    </location>
</feature>
<dbReference type="AlphaFoldDB" id="A0A267DWX0"/>
<evidence type="ECO:0000313" key="3">
    <source>
        <dbReference type="Proteomes" id="UP000215902"/>
    </source>
</evidence>
<sequence>HMYLDLATKKIFNRLIIIIMSRVLTILVLLCLCLLVSQVSAQPSEKPGNDGDLQQPTAEKLAEEFADLDEETAELPMDRKWFFTKGRHSTFLFRFG</sequence>
<feature type="chain" id="PRO_5012854194" evidence="1">
    <location>
        <begin position="42"/>
        <end position="96"/>
    </location>
</feature>
<protein>
    <submittedName>
        <fullName evidence="2">Uncharacterized protein</fullName>
    </submittedName>
</protein>
<comment type="caution">
    <text evidence="2">The sequence shown here is derived from an EMBL/GenBank/DDBJ whole genome shotgun (WGS) entry which is preliminary data.</text>
</comment>
<dbReference type="Proteomes" id="UP000215902">
    <property type="component" value="Unassembled WGS sequence"/>
</dbReference>
<keyword evidence="3" id="KW-1185">Reference proteome</keyword>
<evidence type="ECO:0000313" key="2">
    <source>
        <dbReference type="EMBL" id="PAA53785.1"/>
    </source>
</evidence>
<accession>A0A267DWX0</accession>
<reference evidence="2 3" key="1">
    <citation type="submission" date="2017-06" db="EMBL/GenBank/DDBJ databases">
        <title>A platform for efficient transgenesis in Macrostomum lignano, a flatworm model organism for stem cell research.</title>
        <authorList>
            <person name="Berezikov E."/>
        </authorList>
    </citation>
    <scope>NUCLEOTIDE SEQUENCE [LARGE SCALE GENOMIC DNA]</scope>
    <source>
        <strain evidence="2">DV1</strain>
        <tissue evidence="2">Whole organism</tissue>
    </source>
</reference>
<organism evidence="2 3">
    <name type="scientific">Macrostomum lignano</name>
    <dbReference type="NCBI Taxonomy" id="282301"/>
    <lineage>
        <taxon>Eukaryota</taxon>
        <taxon>Metazoa</taxon>
        <taxon>Spiralia</taxon>
        <taxon>Lophotrochozoa</taxon>
        <taxon>Platyhelminthes</taxon>
        <taxon>Rhabditophora</taxon>
        <taxon>Macrostomorpha</taxon>
        <taxon>Macrostomida</taxon>
        <taxon>Macrostomidae</taxon>
        <taxon>Macrostomum</taxon>
    </lineage>
</organism>
<name>A0A267DWX0_9PLAT</name>
<feature type="signal peptide" evidence="1">
    <location>
        <begin position="1"/>
        <end position="41"/>
    </location>
</feature>
<proteinExistence type="predicted"/>
<gene>
    <name evidence="2" type="ORF">BOX15_Mlig014733g1</name>
</gene>